<dbReference type="PROSITE" id="PS51318">
    <property type="entry name" value="TAT"/>
    <property type="match status" value="1"/>
</dbReference>
<dbReference type="Gene3D" id="2.130.10.10">
    <property type="entry name" value="YVTN repeat-like/Quinoprotein amine dehydrogenase"/>
    <property type="match status" value="1"/>
</dbReference>
<accession>A0ABZ2ZS84</accession>
<dbReference type="InterPro" id="IPR011047">
    <property type="entry name" value="Quinoprotein_ADH-like_sf"/>
</dbReference>
<dbReference type="InterPro" id="IPR015943">
    <property type="entry name" value="WD40/YVTN_repeat-like_dom_sf"/>
</dbReference>
<evidence type="ECO:0000313" key="2">
    <source>
        <dbReference type="EMBL" id="WZP14667.1"/>
    </source>
</evidence>
<name>A0ABZ2ZS84_9MICC</name>
<organism evidence="2 3">
    <name type="scientific">Arthrobacter citreus</name>
    <dbReference type="NCBI Taxonomy" id="1670"/>
    <lineage>
        <taxon>Bacteria</taxon>
        <taxon>Bacillati</taxon>
        <taxon>Actinomycetota</taxon>
        <taxon>Actinomycetes</taxon>
        <taxon>Micrococcales</taxon>
        <taxon>Micrococcaceae</taxon>
        <taxon>Arthrobacter</taxon>
    </lineage>
</organism>
<dbReference type="InterPro" id="IPR006311">
    <property type="entry name" value="TAT_signal"/>
</dbReference>
<protein>
    <submittedName>
        <fullName evidence="2">VCBS repeat-containing protein</fullName>
    </submittedName>
</protein>
<evidence type="ECO:0000313" key="3">
    <source>
        <dbReference type="Proteomes" id="UP001448858"/>
    </source>
</evidence>
<feature type="chain" id="PRO_5047157364" evidence="1">
    <location>
        <begin position="31"/>
        <end position="934"/>
    </location>
</feature>
<feature type="signal peptide" evidence="1">
    <location>
        <begin position="1"/>
        <end position="30"/>
    </location>
</feature>
<dbReference type="SUPFAM" id="SSF50998">
    <property type="entry name" value="Quinoprotein alcohol dehydrogenase-like"/>
    <property type="match status" value="1"/>
</dbReference>
<dbReference type="Proteomes" id="UP001448858">
    <property type="component" value="Chromosome"/>
</dbReference>
<evidence type="ECO:0000256" key="1">
    <source>
        <dbReference type="SAM" id="SignalP"/>
    </source>
</evidence>
<dbReference type="SUPFAM" id="SSF69318">
    <property type="entry name" value="Integrin alpha N-terminal domain"/>
    <property type="match status" value="1"/>
</dbReference>
<sequence>MRSPASLTRRSVLSLAATTGFLTAVIPPGAASATMAAPPLAPASDIESRLRVIAPGAGIKKVYKDVFQSSSYLDMLLVTDPGGAAKLVTATAGDSNQFQICDAVTGKQEFVATTPTGEKITSKLLWDSAGGIIYAGSGGELIAWSFVGRKLTSLGPVAPVSTHVGALEIDTEGRIWGGSYPEGITWTYDPSSGKFASYSAFDDRTEYVRAIGIWKDTVFAGTGSQDPHIVSFPQGSPERRTVIPLPDAPGTGFVHRIIVRGDKLFIFAEDSENITRCHVYDPVKSRWGDDLESASYAFSKPSGTAVWRVADSLLVRTETKTMTDTVLRPTNIGLTRSLLVTGDRILAAGNHKGEPVVAEYSVRGSSEIRRIRPNITMGSFAVQSLIGSDHGLLYFGGYQGNGLGSLDPATDARWRSASTVGISQIEHLMQYDRNRLYIGSYGSAKLYSFDRNRIDEGNAAFDLISTLRKPYMQSRPFAWAAAGGKVLAGTVPEYGLRGGALAVIDPVNNELERVLNKFIPEQSIVGLAGSGDIAYGTTSARGGYGVDDYTGDAGVFAYDARADKTLWVSYIPGHQDMYSPILLDDILYVATINGLLALNPSNGVLLETIAVRERAARPGYQSARALRIPGTGKIVHSSGDIALLIDVRDRTQSVLGRTGFGTPLAVMPDGRVFISYQDNHIAEIHTDPNPTIRSYSDLVTIDSAGNLMIAPSDGGGGYGAAVRQGSGWRPDTIQSFHVTDWNGDGVPDILVQRSNGVLELYRGKVNGGFEEPIGVASGWESKTMTVGPWTKGIYPSVVSVNGMGEVRRHPIDASGTVGAGYSIGTGWKDRNVTMIDMGSGRQGLLGRSGTKLYFQPSTGTGPFQGPAAVVASAGWSDTTALSSVQGHFRDNFGLLSVKRSGELQYVSANKTGFAGIISYPMDLRGSLLAGSQRF</sequence>
<proteinExistence type="predicted"/>
<reference evidence="2 3" key="1">
    <citation type="submission" date="2024-04" db="EMBL/GenBank/DDBJ databases">
        <title>Arthrobacter sp. from Plains bison fecal sample.</title>
        <authorList>
            <person name="Ruzzini A."/>
        </authorList>
    </citation>
    <scope>NUCLEOTIDE SEQUENCE [LARGE SCALE GENOMIC DNA]</scope>
    <source>
        <strain evidence="2 3">EINP1</strain>
    </source>
</reference>
<dbReference type="SUPFAM" id="SSF101908">
    <property type="entry name" value="Putative isomerase YbhE"/>
    <property type="match status" value="1"/>
</dbReference>
<keyword evidence="1" id="KW-0732">Signal</keyword>
<dbReference type="EMBL" id="CP151657">
    <property type="protein sequence ID" value="WZP14667.1"/>
    <property type="molecule type" value="Genomic_DNA"/>
</dbReference>
<dbReference type="RefSeq" id="WP_342022318.1">
    <property type="nucleotide sequence ID" value="NZ_CP151657.1"/>
</dbReference>
<keyword evidence="3" id="KW-1185">Reference proteome</keyword>
<dbReference type="InterPro" id="IPR028994">
    <property type="entry name" value="Integrin_alpha_N"/>
</dbReference>
<gene>
    <name evidence="2" type="ORF">AAE021_10710</name>
</gene>